<gene>
    <name evidence="1" type="ORF">DVH24_026037</name>
</gene>
<accession>A0A498KIA5</accession>
<proteinExistence type="predicted"/>
<protein>
    <submittedName>
        <fullName evidence="1">Uncharacterized protein</fullName>
    </submittedName>
</protein>
<keyword evidence="2" id="KW-1185">Reference proteome</keyword>
<reference evidence="1 2" key="1">
    <citation type="submission" date="2018-10" db="EMBL/GenBank/DDBJ databases">
        <title>A high-quality apple genome assembly.</title>
        <authorList>
            <person name="Hu J."/>
        </authorList>
    </citation>
    <scope>NUCLEOTIDE SEQUENCE [LARGE SCALE GENOMIC DNA]</scope>
    <source>
        <strain evidence="2">cv. HFTH1</strain>
        <tissue evidence="1">Young leaf</tissue>
    </source>
</reference>
<comment type="caution">
    <text evidence="1">The sequence shown here is derived from an EMBL/GenBank/DDBJ whole genome shotgun (WGS) entry which is preliminary data.</text>
</comment>
<dbReference type="EMBL" id="RDQH01000328">
    <property type="protein sequence ID" value="RXI06901.1"/>
    <property type="molecule type" value="Genomic_DNA"/>
</dbReference>
<evidence type="ECO:0000313" key="2">
    <source>
        <dbReference type="Proteomes" id="UP000290289"/>
    </source>
</evidence>
<name>A0A498KIA5_MALDO</name>
<dbReference type="AlphaFoldDB" id="A0A498KIA5"/>
<sequence length="133" mass="15201">MYFLSQEECIQVAPVVHWGTVWYVGRDRTEWDEAFRPTFGAPKIGGTRYSTGQILGEFSFRPTPWNDSFHIRGTQTYNISVSFFFLLVSIRGHLCSLSVPSRPVPSLLVPFRSVPSAYQTITKESSFFLWALV</sequence>
<dbReference type="Proteomes" id="UP000290289">
    <property type="component" value="Chromosome 2"/>
</dbReference>
<organism evidence="1 2">
    <name type="scientific">Malus domestica</name>
    <name type="common">Apple</name>
    <name type="synonym">Pyrus malus</name>
    <dbReference type="NCBI Taxonomy" id="3750"/>
    <lineage>
        <taxon>Eukaryota</taxon>
        <taxon>Viridiplantae</taxon>
        <taxon>Streptophyta</taxon>
        <taxon>Embryophyta</taxon>
        <taxon>Tracheophyta</taxon>
        <taxon>Spermatophyta</taxon>
        <taxon>Magnoliopsida</taxon>
        <taxon>eudicotyledons</taxon>
        <taxon>Gunneridae</taxon>
        <taxon>Pentapetalae</taxon>
        <taxon>rosids</taxon>
        <taxon>fabids</taxon>
        <taxon>Rosales</taxon>
        <taxon>Rosaceae</taxon>
        <taxon>Amygdaloideae</taxon>
        <taxon>Maleae</taxon>
        <taxon>Malus</taxon>
    </lineage>
</organism>
<evidence type="ECO:0000313" key="1">
    <source>
        <dbReference type="EMBL" id="RXI06901.1"/>
    </source>
</evidence>